<dbReference type="Proteomes" id="UP000270219">
    <property type="component" value="Unassembled WGS sequence"/>
</dbReference>
<sequence>MACFIDRSFAAFENGYYKIQEKITEKSESEMVIVFSAGFLINNRTIEIGINDVIYSSNLNKR</sequence>
<keyword evidence="2" id="KW-1185">Reference proteome</keyword>
<comment type="caution">
    <text evidence="1">The sequence shown here is derived from an EMBL/GenBank/DDBJ whole genome shotgun (WGS) entry which is preliminary data.</text>
</comment>
<dbReference type="AlphaFoldDB" id="A0A498DFK1"/>
<accession>A0A498DFK1</accession>
<organism evidence="1 2">
    <name type="scientific">Oceanobacillus piezotolerans</name>
    <dbReference type="NCBI Taxonomy" id="2448030"/>
    <lineage>
        <taxon>Bacteria</taxon>
        <taxon>Bacillati</taxon>
        <taxon>Bacillota</taxon>
        <taxon>Bacilli</taxon>
        <taxon>Bacillales</taxon>
        <taxon>Bacillaceae</taxon>
        <taxon>Oceanobacillus</taxon>
    </lineage>
</organism>
<evidence type="ECO:0000313" key="1">
    <source>
        <dbReference type="EMBL" id="RLL48315.1"/>
    </source>
</evidence>
<protein>
    <submittedName>
        <fullName evidence="1">Uncharacterized protein</fullName>
    </submittedName>
</protein>
<reference evidence="1 2" key="1">
    <citation type="submission" date="2018-10" db="EMBL/GenBank/DDBJ databases">
        <title>Oceanobacillus sp. YLB-02 draft genome.</title>
        <authorList>
            <person name="Yu L."/>
        </authorList>
    </citation>
    <scope>NUCLEOTIDE SEQUENCE [LARGE SCALE GENOMIC DNA]</scope>
    <source>
        <strain evidence="1 2">YLB-02</strain>
    </source>
</reference>
<dbReference type="EMBL" id="RCHR01000001">
    <property type="protein sequence ID" value="RLL48315.1"/>
    <property type="molecule type" value="Genomic_DNA"/>
</dbReference>
<gene>
    <name evidence="1" type="ORF">D8M04_03325</name>
</gene>
<evidence type="ECO:0000313" key="2">
    <source>
        <dbReference type="Proteomes" id="UP000270219"/>
    </source>
</evidence>
<proteinExistence type="predicted"/>
<name>A0A498DFK1_9BACI</name>